<gene>
    <name evidence="2" type="ORF">QBC40DRAFT_271702</name>
</gene>
<dbReference type="AlphaFoldDB" id="A0AAN6XR98"/>
<dbReference type="Gene3D" id="3.40.50.720">
    <property type="entry name" value="NAD(P)-binding Rossmann-like Domain"/>
    <property type="match status" value="1"/>
</dbReference>
<dbReference type="InterPro" id="IPR036291">
    <property type="entry name" value="NAD(P)-bd_dom_sf"/>
</dbReference>
<dbReference type="PANTHER" id="PTHR43162:SF1">
    <property type="entry name" value="PRESTALK A DIFFERENTIATION PROTEIN A"/>
    <property type="match status" value="1"/>
</dbReference>
<protein>
    <recommendedName>
        <fullName evidence="1">NmrA-like domain-containing protein</fullName>
    </recommendedName>
</protein>
<evidence type="ECO:0000313" key="2">
    <source>
        <dbReference type="EMBL" id="KAK4205093.1"/>
    </source>
</evidence>
<dbReference type="InterPro" id="IPR051604">
    <property type="entry name" value="Ergot_Alk_Oxidoreductase"/>
</dbReference>
<dbReference type="PANTHER" id="PTHR43162">
    <property type="match status" value="1"/>
</dbReference>
<feature type="domain" description="NmrA-like" evidence="1">
    <location>
        <begin position="5"/>
        <end position="275"/>
    </location>
</feature>
<reference evidence="2" key="2">
    <citation type="submission" date="2023-05" db="EMBL/GenBank/DDBJ databases">
        <authorList>
            <consortium name="Lawrence Berkeley National Laboratory"/>
            <person name="Steindorff A."/>
            <person name="Hensen N."/>
            <person name="Bonometti L."/>
            <person name="Westerberg I."/>
            <person name="Brannstrom I.O."/>
            <person name="Guillou S."/>
            <person name="Cros-Aarteil S."/>
            <person name="Calhoun S."/>
            <person name="Haridas S."/>
            <person name="Kuo A."/>
            <person name="Mondo S."/>
            <person name="Pangilinan J."/>
            <person name="Riley R."/>
            <person name="Labutti K."/>
            <person name="Andreopoulos B."/>
            <person name="Lipzen A."/>
            <person name="Chen C."/>
            <person name="Yanf M."/>
            <person name="Daum C."/>
            <person name="Ng V."/>
            <person name="Clum A."/>
            <person name="Ohm R."/>
            <person name="Martin F."/>
            <person name="Silar P."/>
            <person name="Natvig D."/>
            <person name="Lalanne C."/>
            <person name="Gautier V."/>
            <person name="Ament-Velasquez S.L."/>
            <person name="Kruys A."/>
            <person name="Hutchinson M.I."/>
            <person name="Powell A.J."/>
            <person name="Barry K."/>
            <person name="Miller A.N."/>
            <person name="Grigoriev I.V."/>
            <person name="Debuchy R."/>
            <person name="Gladieux P."/>
            <person name="Thoren M.H."/>
            <person name="Johannesson H."/>
        </authorList>
    </citation>
    <scope>NUCLEOTIDE SEQUENCE</scope>
    <source>
        <strain evidence="2">CBS 315.58</strain>
    </source>
</reference>
<dbReference type="Pfam" id="PF05368">
    <property type="entry name" value="NmrA"/>
    <property type="match status" value="1"/>
</dbReference>
<dbReference type="SUPFAM" id="SSF51735">
    <property type="entry name" value="NAD(P)-binding Rossmann-fold domains"/>
    <property type="match status" value="1"/>
</dbReference>
<evidence type="ECO:0000259" key="1">
    <source>
        <dbReference type="Pfam" id="PF05368"/>
    </source>
</evidence>
<dbReference type="Proteomes" id="UP001303160">
    <property type="component" value="Unassembled WGS sequence"/>
</dbReference>
<dbReference type="InterPro" id="IPR008030">
    <property type="entry name" value="NmrA-like"/>
</dbReference>
<proteinExistence type="predicted"/>
<keyword evidence="3" id="KW-1185">Reference proteome</keyword>
<evidence type="ECO:0000313" key="3">
    <source>
        <dbReference type="Proteomes" id="UP001303160"/>
    </source>
</evidence>
<reference evidence="2" key="1">
    <citation type="journal article" date="2023" name="Mol. Phylogenet. Evol.">
        <title>Genome-scale phylogeny and comparative genomics of the fungal order Sordariales.</title>
        <authorList>
            <person name="Hensen N."/>
            <person name="Bonometti L."/>
            <person name="Westerberg I."/>
            <person name="Brannstrom I.O."/>
            <person name="Guillou S."/>
            <person name="Cros-Aarteil S."/>
            <person name="Calhoun S."/>
            <person name="Haridas S."/>
            <person name="Kuo A."/>
            <person name="Mondo S."/>
            <person name="Pangilinan J."/>
            <person name="Riley R."/>
            <person name="LaButti K."/>
            <person name="Andreopoulos B."/>
            <person name="Lipzen A."/>
            <person name="Chen C."/>
            <person name="Yan M."/>
            <person name="Daum C."/>
            <person name="Ng V."/>
            <person name="Clum A."/>
            <person name="Steindorff A."/>
            <person name="Ohm R.A."/>
            <person name="Martin F."/>
            <person name="Silar P."/>
            <person name="Natvig D.O."/>
            <person name="Lalanne C."/>
            <person name="Gautier V."/>
            <person name="Ament-Velasquez S.L."/>
            <person name="Kruys A."/>
            <person name="Hutchinson M.I."/>
            <person name="Powell A.J."/>
            <person name="Barry K."/>
            <person name="Miller A.N."/>
            <person name="Grigoriev I.V."/>
            <person name="Debuchy R."/>
            <person name="Gladieux P."/>
            <person name="Hiltunen Thoren M."/>
            <person name="Johannesson H."/>
        </authorList>
    </citation>
    <scope>NUCLEOTIDE SEQUENCE</scope>
    <source>
        <strain evidence="2">CBS 315.58</strain>
    </source>
</reference>
<dbReference type="EMBL" id="MU863878">
    <property type="protein sequence ID" value="KAK4205093.1"/>
    <property type="molecule type" value="Genomic_DNA"/>
</dbReference>
<name>A0AAN6XR98_9PEZI</name>
<comment type="caution">
    <text evidence="2">The sequence shown here is derived from an EMBL/GenBank/DDBJ whole genome shotgun (WGS) entry which is preliminary data.</text>
</comment>
<sequence length="306" mass="33621">MPNITILPASCKTSLSTIRALLSLPSPPTITGIYRDTSKVPPDLLSNPNFTPLQGDIDDPSSLDFSTTEIIFTTTPTTYANVDILEHAKKQTENIKAAILKSSTIKKVVLLSSMGAQFSSGIGEIKTNHAAELILSTLPPTIKTTFLRCCWFIENWASSLPTLLADAENPFFYSTITPADRAIPMIAVKDIGVISAREILSEGDRQEHPVILELHGPQYTSIDVKDAFEEVLGKEVEMKLIPKEGLLEYYGAVFPDYVAREYAEMNESFLEGGVLEWDPKAEPSGEVREGETGLKEVFAELLKQQA</sequence>
<accession>A0AAN6XR98</accession>
<organism evidence="2 3">
    <name type="scientific">Triangularia verruculosa</name>
    <dbReference type="NCBI Taxonomy" id="2587418"/>
    <lineage>
        <taxon>Eukaryota</taxon>
        <taxon>Fungi</taxon>
        <taxon>Dikarya</taxon>
        <taxon>Ascomycota</taxon>
        <taxon>Pezizomycotina</taxon>
        <taxon>Sordariomycetes</taxon>
        <taxon>Sordariomycetidae</taxon>
        <taxon>Sordariales</taxon>
        <taxon>Podosporaceae</taxon>
        <taxon>Triangularia</taxon>
    </lineage>
</organism>